<keyword evidence="1" id="KW-0175">Coiled coil</keyword>
<proteinExistence type="predicted"/>
<dbReference type="Pfam" id="PF21825">
    <property type="entry name" value="crAss001_48"/>
    <property type="match status" value="1"/>
</dbReference>
<sequence>MFGNNKQETLNRINALTNEYQQLQKRIFKLNNFVDSYKQRHYEDEHTDDFEDEYITACSEQLDYMSRYSLLLQTRATQLQVSLDKDQDKS</sequence>
<reference evidence="2" key="2">
    <citation type="journal article" date="2021" name="PeerJ">
        <title>Extensive microbial diversity within the chicken gut microbiome revealed by metagenomics and culture.</title>
        <authorList>
            <person name="Gilroy R."/>
            <person name="Ravi A."/>
            <person name="Getino M."/>
            <person name="Pursley I."/>
            <person name="Horton D.L."/>
            <person name="Alikhan N.F."/>
            <person name="Baker D."/>
            <person name="Gharbi K."/>
            <person name="Hall N."/>
            <person name="Watson M."/>
            <person name="Adriaenssens E.M."/>
            <person name="Foster-Nyarko E."/>
            <person name="Jarju S."/>
            <person name="Secka A."/>
            <person name="Antonio M."/>
            <person name="Oren A."/>
            <person name="Chaudhuri R.R."/>
            <person name="La Ragione R."/>
            <person name="Hildebrand F."/>
            <person name="Pallen M.J."/>
        </authorList>
    </citation>
    <scope>NUCLEOTIDE SEQUENCE</scope>
    <source>
        <strain evidence="2">C6-149</strain>
    </source>
</reference>
<protein>
    <submittedName>
        <fullName evidence="2">Uncharacterized protein</fullName>
    </submittedName>
</protein>
<accession>A0A9D9E7B0</accession>
<feature type="coiled-coil region" evidence="1">
    <location>
        <begin position="6"/>
        <end position="33"/>
    </location>
</feature>
<dbReference type="AlphaFoldDB" id="A0A9D9E7B0"/>
<reference evidence="2" key="1">
    <citation type="submission" date="2020-10" db="EMBL/GenBank/DDBJ databases">
        <authorList>
            <person name="Gilroy R."/>
        </authorList>
    </citation>
    <scope>NUCLEOTIDE SEQUENCE</scope>
    <source>
        <strain evidence="2">C6-149</strain>
    </source>
</reference>
<evidence type="ECO:0000256" key="1">
    <source>
        <dbReference type="SAM" id="Coils"/>
    </source>
</evidence>
<comment type="caution">
    <text evidence="2">The sequence shown here is derived from an EMBL/GenBank/DDBJ whole genome shotgun (WGS) entry which is preliminary data.</text>
</comment>
<dbReference type="Proteomes" id="UP000823614">
    <property type="component" value="Unassembled WGS sequence"/>
</dbReference>
<name>A0A9D9E7B0_9LACO</name>
<evidence type="ECO:0000313" key="3">
    <source>
        <dbReference type="Proteomes" id="UP000823614"/>
    </source>
</evidence>
<dbReference type="EMBL" id="JADIMP010000045">
    <property type="protein sequence ID" value="MBO8441266.1"/>
    <property type="molecule type" value="Genomic_DNA"/>
</dbReference>
<gene>
    <name evidence="2" type="ORF">IAA89_02330</name>
</gene>
<organism evidence="2 3">
    <name type="scientific">Candidatus Gallilactobacillus intestinavium</name>
    <dbReference type="NCBI Taxonomy" id="2840838"/>
    <lineage>
        <taxon>Bacteria</taxon>
        <taxon>Bacillati</taxon>
        <taxon>Bacillota</taxon>
        <taxon>Bacilli</taxon>
        <taxon>Lactobacillales</taxon>
        <taxon>Lactobacillaceae</taxon>
        <taxon>Lactobacillaceae incertae sedis</taxon>
        <taxon>Candidatus Gallilactobacillus</taxon>
    </lineage>
</organism>
<dbReference type="InterPro" id="IPR054052">
    <property type="entry name" value="Y16Q-like"/>
</dbReference>
<evidence type="ECO:0000313" key="2">
    <source>
        <dbReference type="EMBL" id="MBO8441266.1"/>
    </source>
</evidence>